<protein>
    <submittedName>
        <fullName evidence="3">Uncharacterized protein</fullName>
    </submittedName>
</protein>
<evidence type="ECO:0000313" key="4">
    <source>
        <dbReference type="Proteomes" id="UP000823405"/>
    </source>
</evidence>
<dbReference type="Proteomes" id="UP000823405">
    <property type="component" value="Unassembled WGS sequence"/>
</dbReference>
<evidence type="ECO:0000313" key="3">
    <source>
        <dbReference type="EMBL" id="KAG0275325.1"/>
    </source>
</evidence>
<dbReference type="AlphaFoldDB" id="A0A9P6QKP6"/>
<evidence type="ECO:0000256" key="2">
    <source>
        <dbReference type="SAM" id="Phobius"/>
    </source>
</evidence>
<dbReference type="EMBL" id="JAAAIN010005271">
    <property type="protein sequence ID" value="KAG0275325.1"/>
    <property type="molecule type" value="Genomic_DNA"/>
</dbReference>
<name>A0A9P6QKP6_9FUNG</name>
<keyword evidence="4" id="KW-1185">Reference proteome</keyword>
<keyword evidence="2" id="KW-1133">Transmembrane helix</keyword>
<organism evidence="3 4">
    <name type="scientific">Linnemannia gamsii</name>
    <dbReference type="NCBI Taxonomy" id="64522"/>
    <lineage>
        <taxon>Eukaryota</taxon>
        <taxon>Fungi</taxon>
        <taxon>Fungi incertae sedis</taxon>
        <taxon>Mucoromycota</taxon>
        <taxon>Mortierellomycotina</taxon>
        <taxon>Mortierellomycetes</taxon>
        <taxon>Mortierellales</taxon>
        <taxon>Mortierellaceae</taxon>
        <taxon>Linnemannia</taxon>
    </lineage>
</organism>
<feature type="transmembrane region" description="Helical" evidence="2">
    <location>
        <begin position="29"/>
        <end position="52"/>
    </location>
</feature>
<sequence>MINKVNISDPVGLNPNPKPPSTGSDSQDYTTAATIGGIAGAILLGGLLFWIAKRSRAAKAVSAATTPADKPLSTVPQANKSVYPLQPGPNDRPIYFDPSGQDLASSYPLKQNTPATFLPMTPVAHVPPQQLQSMHEQMQALQFSSHPRPNFVTTAHGEESKTSNL</sequence>
<feature type="non-terminal residue" evidence="3">
    <location>
        <position position="165"/>
    </location>
</feature>
<evidence type="ECO:0000256" key="1">
    <source>
        <dbReference type="SAM" id="MobiDB-lite"/>
    </source>
</evidence>
<feature type="region of interest" description="Disordered" evidence="1">
    <location>
        <begin position="1"/>
        <end position="28"/>
    </location>
</feature>
<comment type="caution">
    <text evidence="3">The sequence shown here is derived from an EMBL/GenBank/DDBJ whole genome shotgun (WGS) entry which is preliminary data.</text>
</comment>
<accession>A0A9P6QKP6</accession>
<reference evidence="3" key="1">
    <citation type="journal article" date="2020" name="Fungal Divers.">
        <title>Resolving the Mortierellaceae phylogeny through synthesis of multi-gene phylogenetics and phylogenomics.</title>
        <authorList>
            <person name="Vandepol N."/>
            <person name="Liber J."/>
            <person name="Desiro A."/>
            <person name="Na H."/>
            <person name="Kennedy M."/>
            <person name="Barry K."/>
            <person name="Grigoriev I.V."/>
            <person name="Miller A.N."/>
            <person name="O'Donnell K."/>
            <person name="Stajich J.E."/>
            <person name="Bonito G."/>
        </authorList>
    </citation>
    <scope>NUCLEOTIDE SEQUENCE</scope>
    <source>
        <strain evidence="3">NVP60</strain>
    </source>
</reference>
<gene>
    <name evidence="3" type="ORF">BGZ97_010323</name>
</gene>
<keyword evidence="2" id="KW-0472">Membrane</keyword>
<dbReference type="OrthoDB" id="2447617at2759"/>
<proteinExistence type="predicted"/>
<feature type="region of interest" description="Disordered" evidence="1">
    <location>
        <begin position="63"/>
        <end position="93"/>
    </location>
</feature>
<keyword evidence="2" id="KW-0812">Transmembrane</keyword>